<evidence type="ECO:0000256" key="1">
    <source>
        <dbReference type="SAM" id="MobiDB-lite"/>
    </source>
</evidence>
<dbReference type="OrthoDB" id="4401807at2"/>
<dbReference type="GO" id="GO:1990281">
    <property type="term" value="C:efflux pump complex"/>
    <property type="evidence" value="ECO:0007669"/>
    <property type="project" value="TreeGrafter"/>
</dbReference>
<proteinExistence type="predicted"/>
<name>A0A5M8Q8L5_9MICO</name>
<organism evidence="3 4">
    <name type="scientific">Agrococcus sediminis</name>
    <dbReference type="NCBI Taxonomy" id="2599924"/>
    <lineage>
        <taxon>Bacteria</taxon>
        <taxon>Bacillati</taxon>
        <taxon>Actinomycetota</taxon>
        <taxon>Actinomycetes</taxon>
        <taxon>Micrococcales</taxon>
        <taxon>Microbacteriaceae</taxon>
        <taxon>Agrococcus</taxon>
    </lineage>
</organism>
<evidence type="ECO:0000256" key="2">
    <source>
        <dbReference type="SAM" id="Phobius"/>
    </source>
</evidence>
<comment type="caution">
    <text evidence="3">The sequence shown here is derived from an EMBL/GenBank/DDBJ whole genome shotgun (WGS) entry which is preliminary data.</text>
</comment>
<feature type="compositionally biased region" description="Basic and acidic residues" evidence="1">
    <location>
        <begin position="37"/>
        <end position="47"/>
    </location>
</feature>
<evidence type="ECO:0000313" key="4">
    <source>
        <dbReference type="Proteomes" id="UP000323221"/>
    </source>
</evidence>
<gene>
    <name evidence="3" type="ORF">FQ330_10595</name>
</gene>
<dbReference type="RefSeq" id="WP_146357391.1">
    <property type="nucleotide sequence ID" value="NZ_VOIR01000015.1"/>
</dbReference>
<protein>
    <submittedName>
        <fullName evidence="3">Efflux RND transporter periplasmic adaptor subunit</fullName>
    </submittedName>
</protein>
<dbReference type="Gene3D" id="2.40.420.20">
    <property type="match status" value="1"/>
</dbReference>
<dbReference type="EMBL" id="VOIR01000015">
    <property type="protein sequence ID" value="KAA6432209.1"/>
    <property type="molecule type" value="Genomic_DNA"/>
</dbReference>
<accession>A0A5M8Q8L5</accession>
<feature type="region of interest" description="Disordered" evidence="1">
    <location>
        <begin position="28"/>
        <end position="47"/>
    </location>
</feature>
<dbReference type="AlphaFoldDB" id="A0A5M8Q8L5"/>
<keyword evidence="2" id="KW-1133">Transmembrane helix</keyword>
<keyword evidence="2" id="KW-0812">Transmembrane</keyword>
<sequence>MAEQHDDAHPLTAEHIPARSRMDEAFAPASHAAMSPREARRQAKQQHRLEALERKQLHRAEKAARGPGAWRTWVLPMLKIGVAAIIAIALVKLAFFPSGEPAVADDPMAGAMFDEPVAIVERGSIENAVSIDGTVVPVEAVPIRSTQTGMVSRVYYDDGLEVAEGDVLFTVRVESEPEPDADGNLGEPTAAIWNMRAPATGTLVGFDLLAGQMIDLAGEAGAVQPPQHLVRASVGAADQYRLTSLPESATVTIDSGPAPFECADVAIRQPTGEEAASGASATLTCAVPADVRVFVGLSTKLELAAGSASDVLVLPTTAVLGSADAGIVYRPTVGSDGTPGEPEEVRIELGISDGSVVEVRAGLSEGDEVLQFVPGAVDPCADPATADPAVCGF</sequence>
<keyword evidence="4" id="KW-1185">Reference proteome</keyword>
<reference evidence="3 4" key="1">
    <citation type="submission" date="2019-08" db="EMBL/GenBank/DDBJ databases">
        <title>Agrococcus lahaulensis sp. nov., isolated from a cold desert of the Indian Himalayas.</title>
        <authorList>
            <person name="Qu J.H."/>
        </authorList>
    </citation>
    <scope>NUCLEOTIDE SEQUENCE [LARGE SCALE GENOMIC DNA]</scope>
    <source>
        <strain evidence="3 4">NS18</strain>
    </source>
</reference>
<evidence type="ECO:0000313" key="3">
    <source>
        <dbReference type="EMBL" id="KAA6432209.1"/>
    </source>
</evidence>
<dbReference type="Proteomes" id="UP000323221">
    <property type="component" value="Unassembled WGS sequence"/>
</dbReference>
<feature type="transmembrane region" description="Helical" evidence="2">
    <location>
        <begin position="73"/>
        <end position="95"/>
    </location>
</feature>
<dbReference type="GO" id="GO:0015562">
    <property type="term" value="F:efflux transmembrane transporter activity"/>
    <property type="evidence" value="ECO:0007669"/>
    <property type="project" value="TreeGrafter"/>
</dbReference>
<dbReference type="PANTHER" id="PTHR30469">
    <property type="entry name" value="MULTIDRUG RESISTANCE PROTEIN MDTA"/>
    <property type="match status" value="1"/>
</dbReference>
<dbReference type="PANTHER" id="PTHR30469:SF15">
    <property type="entry name" value="HLYD FAMILY OF SECRETION PROTEINS"/>
    <property type="match status" value="1"/>
</dbReference>
<keyword evidence="2" id="KW-0472">Membrane</keyword>